<reference evidence="2 3" key="1">
    <citation type="submission" date="2022-10" db="EMBL/GenBank/DDBJ databases">
        <title>Roseococcus glaciei nov., sp. nov., isolated from glacier.</title>
        <authorList>
            <person name="Liu Q."/>
            <person name="Xin Y.-H."/>
        </authorList>
    </citation>
    <scope>NUCLEOTIDE SEQUENCE [LARGE SCALE GENOMIC DNA]</scope>
    <source>
        <strain evidence="2 3">MDT2-1-1</strain>
    </source>
</reference>
<dbReference type="InterPro" id="IPR038444">
    <property type="entry name" value="DUF465_sf"/>
</dbReference>
<dbReference type="EMBL" id="JAPFQI010000004">
    <property type="protein sequence ID" value="MCW8085662.1"/>
    <property type="molecule type" value="Genomic_DNA"/>
</dbReference>
<sequence length="58" mass="6745">MMHAPRIRSLESRHQSIESQIAAEGSRPRPDDAVLTRLKREKLALKEELERLRTSRGH</sequence>
<evidence type="ECO:0000313" key="3">
    <source>
        <dbReference type="Proteomes" id="UP001526430"/>
    </source>
</evidence>
<accession>A0ABT3NU20</accession>
<keyword evidence="3" id="KW-1185">Reference proteome</keyword>
<gene>
    <name evidence="2" type="ORF">OF850_08500</name>
</gene>
<dbReference type="Proteomes" id="UP001526430">
    <property type="component" value="Unassembled WGS sequence"/>
</dbReference>
<evidence type="ECO:0000256" key="1">
    <source>
        <dbReference type="SAM" id="MobiDB-lite"/>
    </source>
</evidence>
<name>A0ABT3NU20_9PROT</name>
<evidence type="ECO:0000313" key="2">
    <source>
        <dbReference type="EMBL" id="MCW8085662.1"/>
    </source>
</evidence>
<comment type="caution">
    <text evidence="2">The sequence shown here is derived from an EMBL/GenBank/DDBJ whole genome shotgun (WGS) entry which is preliminary data.</text>
</comment>
<proteinExistence type="predicted"/>
<feature type="region of interest" description="Disordered" evidence="1">
    <location>
        <begin position="1"/>
        <end position="35"/>
    </location>
</feature>
<protein>
    <submittedName>
        <fullName evidence="2">YdcH family protein</fullName>
    </submittedName>
</protein>
<dbReference type="Gene3D" id="6.10.280.50">
    <property type="match status" value="1"/>
</dbReference>
<dbReference type="Pfam" id="PF04325">
    <property type="entry name" value="DUF465"/>
    <property type="match status" value="1"/>
</dbReference>
<organism evidence="2 3">
    <name type="scientific">Sabulicella glaciei</name>
    <dbReference type="NCBI Taxonomy" id="2984948"/>
    <lineage>
        <taxon>Bacteria</taxon>
        <taxon>Pseudomonadati</taxon>
        <taxon>Pseudomonadota</taxon>
        <taxon>Alphaproteobacteria</taxon>
        <taxon>Acetobacterales</taxon>
        <taxon>Acetobacteraceae</taxon>
        <taxon>Sabulicella</taxon>
    </lineage>
</organism>
<dbReference type="InterPro" id="IPR007420">
    <property type="entry name" value="DUF465"/>
</dbReference>